<comment type="subcellular location">
    <subcellularLocation>
        <location evidence="1">Membrane</location>
        <topology evidence="1">Multi-pass membrane protein</topology>
    </subcellularLocation>
</comment>
<evidence type="ECO:0000256" key="2">
    <source>
        <dbReference type="ARBA" id="ARBA00007362"/>
    </source>
</evidence>
<evidence type="ECO:0000256" key="5">
    <source>
        <dbReference type="ARBA" id="ARBA00023136"/>
    </source>
</evidence>
<feature type="transmembrane region" description="Helical" evidence="6">
    <location>
        <begin position="268"/>
        <end position="288"/>
    </location>
</feature>
<dbReference type="AlphaFoldDB" id="A0A8J3V139"/>
<dbReference type="EMBL" id="BOOR01000021">
    <property type="protein sequence ID" value="GII54746.1"/>
    <property type="molecule type" value="Genomic_DNA"/>
</dbReference>
<feature type="transmembrane region" description="Helical" evidence="6">
    <location>
        <begin position="294"/>
        <end position="313"/>
    </location>
</feature>
<evidence type="ECO:0000256" key="1">
    <source>
        <dbReference type="ARBA" id="ARBA00004141"/>
    </source>
</evidence>
<evidence type="ECO:0000259" key="7">
    <source>
        <dbReference type="Pfam" id="PF00892"/>
    </source>
</evidence>
<dbReference type="Pfam" id="PF00892">
    <property type="entry name" value="EamA"/>
    <property type="match status" value="2"/>
</dbReference>
<feature type="transmembrane region" description="Helical" evidence="6">
    <location>
        <begin position="208"/>
        <end position="230"/>
    </location>
</feature>
<keyword evidence="9" id="KW-1185">Reference proteome</keyword>
<comment type="similarity">
    <text evidence="2">Belongs to the EamA transporter family.</text>
</comment>
<dbReference type="InterPro" id="IPR037185">
    <property type="entry name" value="EmrE-like"/>
</dbReference>
<evidence type="ECO:0000313" key="9">
    <source>
        <dbReference type="Proteomes" id="UP000605992"/>
    </source>
</evidence>
<keyword evidence="4 6" id="KW-1133">Transmembrane helix</keyword>
<feature type="transmembrane region" description="Helical" evidence="6">
    <location>
        <begin position="62"/>
        <end position="82"/>
    </location>
</feature>
<dbReference type="SUPFAM" id="SSF103481">
    <property type="entry name" value="Multidrug resistance efflux transporter EmrE"/>
    <property type="match status" value="2"/>
</dbReference>
<feature type="domain" description="EamA" evidence="7">
    <location>
        <begin position="177"/>
        <end position="310"/>
    </location>
</feature>
<sequence>MAGPVVSARFRALIDHSSERDVTMTHVHALSVRQGFFFVLIAAIAWGTGGAAGALLTATGDLGPVAVSFWRFTIGAALLVAVRRPRLLRIGRRDWRDAALAGPLLAVCQVAYFSAIEQAGVALATMITMGATPVLVALGARMFLREPLSRDAVAAVALSVTGLLLMTGGGDGASSPLGVMWALISAAAYATTTLLARASAADPYGRAVAGFTTGALFLLPVFLLLGAAPYELVPSPADVPVLGYLGAVPTALAYGLFFAGLTRIGATTASVVALLEPLVAAAIGVLALDERPGPGQIMGAALLLVAVAVLARAQLRSQE</sequence>
<feature type="transmembrane region" description="Helical" evidence="6">
    <location>
        <begin position="176"/>
        <end position="196"/>
    </location>
</feature>
<name>A0A8J3V139_9ACTN</name>
<feature type="transmembrane region" description="Helical" evidence="6">
    <location>
        <begin position="119"/>
        <end position="140"/>
    </location>
</feature>
<dbReference type="InterPro" id="IPR000620">
    <property type="entry name" value="EamA_dom"/>
</dbReference>
<feature type="transmembrane region" description="Helical" evidence="6">
    <location>
        <begin position="94"/>
        <end position="113"/>
    </location>
</feature>
<accession>A0A8J3V139</accession>
<dbReference type="PANTHER" id="PTHR32322:SF2">
    <property type="entry name" value="EAMA DOMAIN-CONTAINING PROTEIN"/>
    <property type="match status" value="1"/>
</dbReference>
<keyword evidence="3 6" id="KW-0812">Transmembrane</keyword>
<dbReference type="InterPro" id="IPR050638">
    <property type="entry name" value="AA-Vitamin_Transporters"/>
</dbReference>
<dbReference type="PANTHER" id="PTHR32322">
    <property type="entry name" value="INNER MEMBRANE TRANSPORTER"/>
    <property type="match status" value="1"/>
</dbReference>
<reference evidence="8" key="1">
    <citation type="submission" date="2021-01" db="EMBL/GenBank/DDBJ databases">
        <title>Whole genome shotgun sequence of Planotetraspora thailandica NBRC 104271.</title>
        <authorList>
            <person name="Komaki H."/>
            <person name="Tamura T."/>
        </authorList>
    </citation>
    <scope>NUCLEOTIDE SEQUENCE</scope>
    <source>
        <strain evidence="8">NBRC 104271</strain>
    </source>
</reference>
<proteinExistence type="inferred from homology"/>
<feature type="transmembrane region" description="Helical" evidence="6">
    <location>
        <begin position="152"/>
        <end position="170"/>
    </location>
</feature>
<gene>
    <name evidence="8" type="ORF">Pth03_31350</name>
</gene>
<protein>
    <submittedName>
        <fullName evidence="8">Membrane protein</fullName>
    </submittedName>
</protein>
<evidence type="ECO:0000313" key="8">
    <source>
        <dbReference type="EMBL" id="GII54746.1"/>
    </source>
</evidence>
<dbReference type="Proteomes" id="UP000605992">
    <property type="component" value="Unassembled WGS sequence"/>
</dbReference>
<keyword evidence="5 6" id="KW-0472">Membrane</keyword>
<feature type="transmembrane region" description="Helical" evidence="6">
    <location>
        <begin position="36"/>
        <end position="56"/>
    </location>
</feature>
<evidence type="ECO:0000256" key="4">
    <source>
        <dbReference type="ARBA" id="ARBA00022989"/>
    </source>
</evidence>
<comment type="caution">
    <text evidence="8">The sequence shown here is derived from an EMBL/GenBank/DDBJ whole genome shotgun (WGS) entry which is preliminary data.</text>
</comment>
<feature type="transmembrane region" description="Helical" evidence="6">
    <location>
        <begin position="242"/>
        <end position="261"/>
    </location>
</feature>
<dbReference type="Gene3D" id="1.10.3730.20">
    <property type="match status" value="1"/>
</dbReference>
<feature type="domain" description="EamA" evidence="7">
    <location>
        <begin position="35"/>
        <end position="167"/>
    </location>
</feature>
<organism evidence="8 9">
    <name type="scientific">Planotetraspora thailandica</name>
    <dbReference type="NCBI Taxonomy" id="487172"/>
    <lineage>
        <taxon>Bacteria</taxon>
        <taxon>Bacillati</taxon>
        <taxon>Actinomycetota</taxon>
        <taxon>Actinomycetes</taxon>
        <taxon>Streptosporangiales</taxon>
        <taxon>Streptosporangiaceae</taxon>
        <taxon>Planotetraspora</taxon>
    </lineage>
</organism>
<evidence type="ECO:0000256" key="3">
    <source>
        <dbReference type="ARBA" id="ARBA00022692"/>
    </source>
</evidence>
<dbReference type="GO" id="GO:0016020">
    <property type="term" value="C:membrane"/>
    <property type="evidence" value="ECO:0007669"/>
    <property type="project" value="UniProtKB-SubCell"/>
</dbReference>
<evidence type="ECO:0000256" key="6">
    <source>
        <dbReference type="SAM" id="Phobius"/>
    </source>
</evidence>